<dbReference type="RefSeq" id="WP_337311613.1">
    <property type="nucleotide sequence ID" value="NZ_JAEKNS010000093.1"/>
</dbReference>
<keyword evidence="1" id="KW-0812">Transmembrane</keyword>
<evidence type="ECO:0000256" key="1">
    <source>
        <dbReference type="SAM" id="Phobius"/>
    </source>
</evidence>
<comment type="caution">
    <text evidence="2">The sequence shown here is derived from an EMBL/GenBank/DDBJ whole genome shotgun (WGS) entry which is preliminary data.</text>
</comment>
<keyword evidence="1" id="KW-0472">Membrane</keyword>
<dbReference type="Proteomes" id="UP000606991">
    <property type="component" value="Unassembled WGS sequence"/>
</dbReference>
<feature type="transmembrane region" description="Helical" evidence="1">
    <location>
        <begin position="25"/>
        <end position="48"/>
    </location>
</feature>
<accession>A0A934K3J2</accession>
<dbReference type="EMBL" id="JAEKNS010000093">
    <property type="protein sequence ID" value="MBJ7594953.1"/>
    <property type="molecule type" value="Genomic_DNA"/>
</dbReference>
<evidence type="ECO:0000313" key="3">
    <source>
        <dbReference type="Proteomes" id="UP000606991"/>
    </source>
</evidence>
<name>A0A934K3J2_9BACT</name>
<sequence>MQPVPIDEGAKDRRRIGPFWIEEGLGVVLAGGLFLAVVVALYVVAVLLRPA</sequence>
<dbReference type="AlphaFoldDB" id="A0A934K3J2"/>
<gene>
    <name evidence="2" type="ORF">JF886_08870</name>
</gene>
<reference evidence="2 3" key="1">
    <citation type="submission" date="2020-10" db="EMBL/GenBank/DDBJ databases">
        <title>Ca. Dormibacterota MAGs.</title>
        <authorList>
            <person name="Montgomery K."/>
        </authorList>
    </citation>
    <scope>NUCLEOTIDE SEQUENCE [LARGE SCALE GENOMIC DNA]</scope>
    <source>
        <strain evidence="2">SC8812_S17_18</strain>
    </source>
</reference>
<organism evidence="2 3">
    <name type="scientific">Candidatus Aeolococcus gillhamiae</name>
    <dbReference type="NCBI Taxonomy" id="3127015"/>
    <lineage>
        <taxon>Bacteria</taxon>
        <taxon>Bacillati</taxon>
        <taxon>Candidatus Dormiibacterota</taxon>
        <taxon>Candidatus Dormibacteria</taxon>
        <taxon>Candidatus Aeolococcales</taxon>
        <taxon>Candidatus Aeolococcaceae</taxon>
        <taxon>Candidatus Aeolococcus</taxon>
    </lineage>
</organism>
<proteinExistence type="predicted"/>
<evidence type="ECO:0000313" key="2">
    <source>
        <dbReference type="EMBL" id="MBJ7594953.1"/>
    </source>
</evidence>
<keyword evidence="1" id="KW-1133">Transmembrane helix</keyword>
<protein>
    <submittedName>
        <fullName evidence="2">Uncharacterized protein</fullName>
    </submittedName>
</protein>